<keyword evidence="4" id="KW-0378">Hydrolase</keyword>
<evidence type="ECO:0000256" key="7">
    <source>
        <dbReference type="RuleBase" id="RU004447"/>
    </source>
</evidence>
<accession>A0A836B6K0</accession>
<comment type="similarity">
    <text evidence="1 7">Belongs to the peptidase M16 family.</text>
</comment>
<dbReference type="SUPFAM" id="SSF63411">
    <property type="entry name" value="LuxS/MPP-like metallohydrolase"/>
    <property type="match status" value="2"/>
</dbReference>
<evidence type="ECO:0000256" key="1">
    <source>
        <dbReference type="ARBA" id="ARBA00007261"/>
    </source>
</evidence>
<dbReference type="Pfam" id="PF05193">
    <property type="entry name" value="Peptidase_M16_C"/>
    <property type="match status" value="1"/>
</dbReference>
<proteinExistence type="inferred from homology"/>
<sequence>MAPAQTTRRRPAPLARVQAKPCRCRCQRLVPAAGAQHPGPEPAPVAPTSSSPSSSSSASAVSRRAVLGSAAGSLLLSSSAALAGSLGAPLVLTSPASAAAVSGRPDPELGFERRVSEFSLPNGLHFIVLPRRNAPVVSCHTYANVGAWNEAAGSTGMAHLLEHMAFKGTPRVGSVDFTREAPLLDALDEAFYELRDAKAAVAAGGPGSAGPTRVATLRSRLKSLQDQAAALTVPNAFGAALQRAGGVGLNATTSHDQTRYFVSLPSNKLELWMALEAERFRAPVFRELYSEKAVIEEERRLRVDNTPMGRYQQQYALAALGNNYRRPVIGFEEDFDAIGRREVQAFFDRYYGPANLTIAVVGDVEPREVHKLAERYWGDWQGPAGYTVLPRGRPLAPTAAAAAAAAAAFGEADPRPESFLSGGRTSMRAAARSGPAVLLGFYRPPITSREGVVLEVAADVLTGGRTSRLVSSLVLSGRALGASVVSGYPGERRPGLALVYGIPKEGDSPERVAGLLQEQLAALAEGGVAAAELGRVVRNSRAGLLGAAQSNSAMAAALASYHVSTGSWRGLVQELEVVSELQPAEVAEVAGRVFAPGNCFTGYVLKG</sequence>
<dbReference type="PANTHER" id="PTHR43690:SF17">
    <property type="entry name" value="PROTEIN YHJJ"/>
    <property type="match status" value="1"/>
</dbReference>
<evidence type="ECO:0000259" key="9">
    <source>
        <dbReference type="Pfam" id="PF00675"/>
    </source>
</evidence>
<dbReference type="PROSITE" id="PS00143">
    <property type="entry name" value="INSULINASE"/>
    <property type="match status" value="1"/>
</dbReference>
<dbReference type="GO" id="GO:0006508">
    <property type="term" value="P:proteolysis"/>
    <property type="evidence" value="ECO:0007669"/>
    <property type="project" value="UniProtKB-KW"/>
</dbReference>
<keyword evidence="12" id="KW-1185">Reference proteome</keyword>
<evidence type="ECO:0000256" key="4">
    <source>
        <dbReference type="ARBA" id="ARBA00022801"/>
    </source>
</evidence>
<dbReference type="Pfam" id="PF00675">
    <property type="entry name" value="Peptidase_M16"/>
    <property type="match status" value="2"/>
</dbReference>
<evidence type="ECO:0000259" key="10">
    <source>
        <dbReference type="Pfam" id="PF05193"/>
    </source>
</evidence>
<dbReference type="InterPro" id="IPR001431">
    <property type="entry name" value="Pept_M16_Zn_BS"/>
</dbReference>
<dbReference type="GO" id="GO:0004222">
    <property type="term" value="F:metalloendopeptidase activity"/>
    <property type="evidence" value="ECO:0007669"/>
    <property type="project" value="InterPro"/>
</dbReference>
<dbReference type="InterPro" id="IPR011765">
    <property type="entry name" value="Pept_M16_N"/>
</dbReference>
<protein>
    <submittedName>
        <fullName evidence="11">Uncharacterized protein</fullName>
    </submittedName>
</protein>
<name>A0A836B6K0_9CHLO</name>
<dbReference type="Proteomes" id="UP000613740">
    <property type="component" value="Unassembled WGS sequence"/>
</dbReference>
<keyword evidence="5" id="KW-0862">Zinc</keyword>
<evidence type="ECO:0000256" key="3">
    <source>
        <dbReference type="ARBA" id="ARBA00022723"/>
    </source>
</evidence>
<evidence type="ECO:0000256" key="5">
    <source>
        <dbReference type="ARBA" id="ARBA00022833"/>
    </source>
</evidence>
<dbReference type="InterPro" id="IPR011249">
    <property type="entry name" value="Metalloenz_LuxS/M16"/>
</dbReference>
<dbReference type="PANTHER" id="PTHR43690">
    <property type="entry name" value="NARDILYSIN"/>
    <property type="match status" value="1"/>
</dbReference>
<feature type="compositionally biased region" description="Low complexity" evidence="8">
    <location>
        <begin position="46"/>
        <end position="57"/>
    </location>
</feature>
<feature type="domain" description="Peptidase M16 N-terminal" evidence="9">
    <location>
        <begin position="131"/>
        <end position="180"/>
    </location>
</feature>
<feature type="region of interest" description="Disordered" evidence="8">
    <location>
        <begin position="33"/>
        <end position="57"/>
    </location>
</feature>
<dbReference type="OrthoDB" id="10251424at2759"/>
<evidence type="ECO:0000256" key="2">
    <source>
        <dbReference type="ARBA" id="ARBA00022670"/>
    </source>
</evidence>
<evidence type="ECO:0000256" key="8">
    <source>
        <dbReference type="SAM" id="MobiDB-lite"/>
    </source>
</evidence>
<keyword evidence="6" id="KW-0482">Metalloprotease</keyword>
<reference evidence="11" key="1">
    <citation type="journal article" date="2020" name="bioRxiv">
        <title>Comparative genomics of Chlamydomonas.</title>
        <authorList>
            <person name="Craig R.J."/>
            <person name="Hasan A.R."/>
            <person name="Ness R.W."/>
            <person name="Keightley P.D."/>
        </authorList>
    </citation>
    <scope>NUCLEOTIDE SEQUENCE</scope>
    <source>
        <strain evidence="11">CCAP 11/173</strain>
    </source>
</reference>
<keyword evidence="2" id="KW-0645">Protease</keyword>
<feature type="domain" description="Peptidase M16 N-terminal" evidence="9">
    <location>
        <begin position="246"/>
        <end position="319"/>
    </location>
</feature>
<keyword evidence="3" id="KW-0479">Metal-binding</keyword>
<feature type="domain" description="Peptidase M16 C-terminal" evidence="10">
    <location>
        <begin position="339"/>
        <end position="538"/>
    </location>
</feature>
<evidence type="ECO:0000313" key="12">
    <source>
        <dbReference type="Proteomes" id="UP000613740"/>
    </source>
</evidence>
<evidence type="ECO:0000313" key="11">
    <source>
        <dbReference type="EMBL" id="KAG2448913.1"/>
    </source>
</evidence>
<organism evidence="11 12">
    <name type="scientific">Chlamydomonas schloesseri</name>
    <dbReference type="NCBI Taxonomy" id="2026947"/>
    <lineage>
        <taxon>Eukaryota</taxon>
        <taxon>Viridiplantae</taxon>
        <taxon>Chlorophyta</taxon>
        <taxon>core chlorophytes</taxon>
        <taxon>Chlorophyceae</taxon>
        <taxon>CS clade</taxon>
        <taxon>Chlamydomonadales</taxon>
        <taxon>Chlamydomonadaceae</taxon>
        <taxon>Chlamydomonas</taxon>
    </lineage>
</organism>
<comment type="caution">
    <text evidence="11">The sequence shown here is derived from an EMBL/GenBank/DDBJ whole genome shotgun (WGS) entry which is preliminary data.</text>
</comment>
<dbReference type="GO" id="GO:0046872">
    <property type="term" value="F:metal ion binding"/>
    <property type="evidence" value="ECO:0007669"/>
    <property type="project" value="UniProtKB-KW"/>
</dbReference>
<evidence type="ECO:0000256" key="6">
    <source>
        <dbReference type="ARBA" id="ARBA00023049"/>
    </source>
</evidence>
<dbReference type="EMBL" id="JAEHOD010000016">
    <property type="protein sequence ID" value="KAG2448913.1"/>
    <property type="molecule type" value="Genomic_DNA"/>
</dbReference>
<dbReference type="Gene3D" id="3.30.830.10">
    <property type="entry name" value="Metalloenzyme, LuxS/M16 peptidase-like"/>
    <property type="match status" value="3"/>
</dbReference>
<gene>
    <name evidence="11" type="ORF">HYH02_006261</name>
</gene>
<dbReference type="InterPro" id="IPR050626">
    <property type="entry name" value="Peptidase_M16"/>
</dbReference>
<dbReference type="AlphaFoldDB" id="A0A836B6K0"/>
<dbReference type="InterPro" id="IPR007863">
    <property type="entry name" value="Peptidase_M16_C"/>
</dbReference>